<dbReference type="Pfam" id="PF13038">
    <property type="entry name" value="DUF3899"/>
    <property type="match status" value="1"/>
</dbReference>
<dbReference type="AlphaFoldDB" id="A0A2T7BU03"/>
<keyword evidence="1" id="KW-0472">Membrane</keyword>
<dbReference type="OrthoDB" id="2414433at2"/>
<evidence type="ECO:0000313" key="4">
    <source>
        <dbReference type="EMBL" id="SUJ21883.1"/>
    </source>
</evidence>
<reference evidence="3 6" key="2">
    <citation type="submission" date="2019-07" db="EMBL/GenBank/DDBJ databases">
        <title>Whole genome shotgun sequence of Staphylococcus arlettae NBRC 109765.</title>
        <authorList>
            <person name="Hosoyama A."/>
            <person name="Uohara A."/>
            <person name="Ohji S."/>
            <person name="Ichikawa N."/>
        </authorList>
    </citation>
    <scope>NUCLEOTIDE SEQUENCE [LARGE SCALE GENOMIC DNA]</scope>
    <source>
        <strain evidence="3 6">NBRC 109765</strain>
    </source>
</reference>
<evidence type="ECO:0000259" key="2">
    <source>
        <dbReference type="Pfam" id="PF13038"/>
    </source>
</evidence>
<proteinExistence type="predicted"/>
<protein>
    <submittedName>
        <fullName evidence="4">Membrane protein</fullName>
    </submittedName>
</protein>
<feature type="domain" description="DUF3899" evidence="2">
    <location>
        <begin position="33"/>
        <end position="121"/>
    </location>
</feature>
<keyword evidence="1" id="KW-1133">Transmembrane helix</keyword>
<evidence type="ECO:0000313" key="3">
    <source>
        <dbReference type="EMBL" id="GEQ00913.1"/>
    </source>
</evidence>
<dbReference type="InterPro" id="IPR025007">
    <property type="entry name" value="DUF3899"/>
</dbReference>
<accession>A0A2T7BU03</accession>
<dbReference type="EMBL" id="UGZE01000001">
    <property type="protein sequence ID" value="SUJ21883.1"/>
    <property type="molecule type" value="Genomic_DNA"/>
</dbReference>
<dbReference type="Proteomes" id="UP000254956">
    <property type="component" value="Unassembled WGS sequence"/>
</dbReference>
<evidence type="ECO:0000313" key="5">
    <source>
        <dbReference type="Proteomes" id="UP000254956"/>
    </source>
</evidence>
<dbReference type="EMBL" id="BKAV01000023">
    <property type="protein sequence ID" value="GEQ00913.1"/>
    <property type="molecule type" value="Genomic_DNA"/>
</dbReference>
<feature type="transmembrane region" description="Helical" evidence="1">
    <location>
        <begin position="32"/>
        <end position="53"/>
    </location>
</feature>
<gene>
    <name evidence="4" type="ORF">NCTC12413_01963</name>
    <name evidence="3" type="ORF">SAR03_19500</name>
</gene>
<dbReference type="RefSeq" id="WP_002510175.1">
    <property type="nucleotide sequence ID" value="NZ_AP019698.1"/>
</dbReference>
<dbReference type="Proteomes" id="UP000321598">
    <property type="component" value="Unassembled WGS sequence"/>
</dbReference>
<dbReference type="STRING" id="1212545.SARL_07249"/>
<organism evidence="4 5">
    <name type="scientific">Staphylococcus arlettae</name>
    <dbReference type="NCBI Taxonomy" id="29378"/>
    <lineage>
        <taxon>Bacteria</taxon>
        <taxon>Bacillati</taxon>
        <taxon>Bacillota</taxon>
        <taxon>Bacilli</taxon>
        <taxon>Bacillales</taxon>
        <taxon>Staphylococcaceae</taxon>
        <taxon>Staphylococcus</taxon>
    </lineage>
</organism>
<keyword evidence="6" id="KW-1185">Reference proteome</keyword>
<dbReference type="GeneID" id="97288269"/>
<evidence type="ECO:0000256" key="1">
    <source>
        <dbReference type="SAM" id="Phobius"/>
    </source>
</evidence>
<feature type="transmembrane region" description="Helical" evidence="1">
    <location>
        <begin position="102"/>
        <end position="123"/>
    </location>
</feature>
<evidence type="ECO:0000313" key="6">
    <source>
        <dbReference type="Proteomes" id="UP000321598"/>
    </source>
</evidence>
<reference evidence="4 5" key="1">
    <citation type="submission" date="2018-06" db="EMBL/GenBank/DDBJ databases">
        <authorList>
            <consortium name="Pathogen Informatics"/>
            <person name="Doyle S."/>
        </authorList>
    </citation>
    <scope>NUCLEOTIDE SEQUENCE [LARGE SCALE GENOMIC DNA]</scope>
    <source>
        <strain evidence="4 5">NCTC12413</strain>
    </source>
</reference>
<name>A0A2T7BU03_9STAP</name>
<sequence length="124" mass="14333">MRFFKKSILWLLATPVLTLIFSLISDFTLTNYINILFILSSIIAILSFVMIIIQEGVLDPTSYGFRRLTYQLSTKKRRQSVADDSFFNPKSAKKDHYVITSWIKYACACNIIYFLISIALAYII</sequence>
<keyword evidence="1" id="KW-0812">Transmembrane</keyword>